<organism evidence="1 2">
    <name type="scientific">Pullulanibacillus pueri</name>
    <dbReference type="NCBI Taxonomy" id="1437324"/>
    <lineage>
        <taxon>Bacteria</taxon>
        <taxon>Bacillati</taxon>
        <taxon>Bacillota</taxon>
        <taxon>Bacilli</taxon>
        <taxon>Bacillales</taxon>
        <taxon>Sporolactobacillaceae</taxon>
        <taxon>Pullulanibacillus</taxon>
    </lineage>
</organism>
<dbReference type="InterPro" id="IPR027417">
    <property type="entry name" value="P-loop_NTPase"/>
</dbReference>
<dbReference type="SUPFAM" id="SSF52540">
    <property type="entry name" value="P-loop containing nucleoside triphosphate hydrolases"/>
    <property type="match status" value="2"/>
</dbReference>
<keyword evidence="2" id="KW-1185">Reference proteome</keyword>
<reference evidence="1" key="1">
    <citation type="journal article" date="2014" name="Int. J. Syst. Evol. Microbiol.">
        <title>Complete genome sequence of Corynebacterium casei LMG S-19264T (=DSM 44701T), isolated from a smear-ripened cheese.</title>
        <authorList>
            <consortium name="US DOE Joint Genome Institute (JGI-PGF)"/>
            <person name="Walter F."/>
            <person name="Albersmeier A."/>
            <person name="Kalinowski J."/>
            <person name="Ruckert C."/>
        </authorList>
    </citation>
    <scope>NUCLEOTIDE SEQUENCE</scope>
    <source>
        <strain evidence="1">CGMCC 1.12777</strain>
    </source>
</reference>
<evidence type="ECO:0000313" key="2">
    <source>
        <dbReference type="Proteomes" id="UP000656813"/>
    </source>
</evidence>
<dbReference type="RefSeq" id="WP_188498780.1">
    <property type="nucleotide sequence ID" value="NZ_BMFV01000036.1"/>
</dbReference>
<gene>
    <name evidence="1" type="ORF">GCM10007096_36100</name>
</gene>
<dbReference type="Gene3D" id="3.40.50.300">
    <property type="entry name" value="P-loop containing nucleotide triphosphate hydrolases"/>
    <property type="match status" value="1"/>
</dbReference>
<comment type="caution">
    <text evidence="1">The sequence shown here is derived from an EMBL/GenBank/DDBJ whole genome shotgun (WGS) entry which is preliminary data.</text>
</comment>
<sequence>MVRHFYAGSNSSLGFYSLFDDVLKGLNHLYILKGGPGTGKSTLIKNAGALFEDKGLEVDYIHCSSDVDSLDGVIVPKLSVGIVDGTAPHIVDPKYPGVIDKIVDLGNFRDDAKLLLHKEEIIQLTNDISTAFSNAYQSFAESKRIHDELEDIYIEALDFEKANQVTEELRERFFSTENEGGKPGKRAVYFFGANTPSGPVHYYDNLTQNCTKRVILKGRAGSGKSTLLKKLARAAQDAGYDVDIYYCSFDPNSVDMIIVPELQVAIFDGTAPHEMEPTRQGDEVVDLFERCMDTRVESDKKVEIERVESGYKTQMQEGIRHLKQAKALHDKLEAFYVEAMDFTAVKQKQEALIEEILNFSSSKTV</sequence>
<reference evidence="1" key="2">
    <citation type="submission" date="2020-09" db="EMBL/GenBank/DDBJ databases">
        <authorList>
            <person name="Sun Q."/>
            <person name="Zhou Y."/>
        </authorList>
    </citation>
    <scope>NUCLEOTIDE SEQUENCE</scope>
    <source>
        <strain evidence="1">CGMCC 1.12777</strain>
    </source>
</reference>
<name>A0A8J2ZZK4_9BACL</name>
<proteinExistence type="predicted"/>
<dbReference type="Proteomes" id="UP000656813">
    <property type="component" value="Unassembled WGS sequence"/>
</dbReference>
<protein>
    <submittedName>
        <fullName evidence="1">Uncharacterized protein</fullName>
    </submittedName>
</protein>
<evidence type="ECO:0000313" key="1">
    <source>
        <dbReference type="EMBL" id="GGH87029.1"/>
    </source>
</evidence>
<accession>A0A8J2ZZK4</accession>
<dbReference type="AlphaFoldDB" id="A0A8J2ZZK4"/>
<dbReference type="EMBL" id="BMFV01000036">
    <property type="protein sequence ID" value="GGH87029.1"/>
    <property type="molecule type" value="Genomic_DNA"/>
</dbReference>